<proteinExistence type="predicted"/>
<dbReference type="InterPro" id="IPR050951">
    <property type="entry name" value="Retrovirus_Pol_polyprotein"/>
</dbReference>
<feature type="region of interest" description="Disordered" evidence="7">
    <location>
        <begin position="216"/>
        <end position="239"/>
    </location>
</feature>
<keyword evidence="10" id="KW-1185">Reference proteome</keyword>
<dbReference type="CDD" id="cd09274">
    <property type="entry name" value="RNase_HI_RT_Ty3"/>
    <property type="match status" value="1"/>
</dbReference>
<sequence>MEYLGHDLTPDGIQLTDRLIKAIVDFPRPEDDVQVRRFVALAGYYRRFVPDFGARMSPLTSLLRKGTEWAWGAPQEEAFTWAKAWLSQKPVLIYPDYRLPFKLTTDASKTGLGAVLSQDQGHGDQPVAYASKVNSPTVSNYSISELECLAVVWAVRLFRPHLYGRRFSIVTDHIALKWLVTAKEPAGRLHRWSLTLQEYDFDIQYRPGKENHVADALSRGPVPVTGERADDGDRPADDPVIGLQDEQSVTEEKVAVVNMQYAAEPMHGSTPRKQSDEIDADVDGAARSVIQAAAVRRVEAAELGVVQFTDDDIKREQDASVMVQSLLRKGAYRSQRVYRAEDGLVRVELKGGDRTILPVIYWALAFKEAHDSIWAGHLRGPPTLERLQRMYWWPRMREAVQSWVAACQDCGSRKAKPKAVVPPLRSVRTGDVCDRWAIDVAGPLPVTAGGNRYVIAAVEYTTRYAVATAVSEHTAKAIARFLMDKVVFVYGPMREIMMDGAMEFGSKATAELLELMQVKQSTPVPYRPKLLGLVERFHRTWKDIVSLYVDEGQDDWDDFLPSAMYAYNSSRHSTHGFQPNELMMGRKLRTPAELLRRSRVAHPHSTLQEYHEILLQDLSKSRELAAVALQKEQARQAMYYSQRNVRNGSEFRPGQLVWLYRPARGPGITKFGHRWRGPGKIIEATGYDNYLIQMLESGQELVTHCSFLLSYYYPTHLLEQMAKEIAADLREEAVAAADLDSDDEDGTVAEIEAPSGDQNSPEAVEAAVVTSAATEPSRAATPRAATPARAEIAAAADEAAAVDQHADSAQPESNEDAQSVLNQLQQQPTKIKGAMPCPTDPECAQSAPEQPQQTPVTPLPDGPVPRSERRHTQASGVTVDETRAPAELMPDLRHLQQPTSPATKAEQPAESQLNATETKTKVAEASDEGSSSMSSSPADTALKTTKKKDPVLANTEPKDSKLIKTLLQRAMKRPLQRSSPEKPAVKLVKPDVQTASSQRRQSPQPTKATKQNGSTYLPGVAGEAQTASWSDNRDWHASSPEKPWWNTAAEGTARVPGVTCWNSKYSVWVIDLTQEYLRDSGLTSKITRSYGVKDECGASEQKVRTARTTKAARA</sequence>
<dbReference type="InterPro" id="IPR012337">
    <property type="entry name" value="RNaseH-like_sf"/>
</dbReference>
<evidence type="ECO:0000313" key="10">
    <source>
        <dbReference type="Proteomes" id="UP000434957"/>
    </source>
</evidence>
<dbReference type="EMBL" id="QXFT01004332">
    <property type="protein sequence ID" value="KAE9278654.1"/>
    <property type="molecule type" value="Genomic_DNA"/>
</dbReference>
<evidence type="ECO:0000256" key="6">
    <source>
        <dbReference type="ARBA" id="ARBA00022918"/>
    </source>
</evidence>
<keyword evidence="3" id="KW-0540">Nuclease</keyword>
<feature type="region of interest" description="Disordered" evidence="7">
    <location>
        <begin position="831"/>
        <end position="1044"/>
    </location>
</feature>
<dbReference type="PROSITE" id="PS50994">
    <property type="entry name" value="INTEGRASE"/>
    <property type="match status" value="1"/>
</dbReference>
<keyword evidence="2" id="KW-0548">Nucleotidyltransferase</keyword>
<dbReference type="SUPFAM" id="SSF53098">
    <property type="entry name" value="Ribonuclease H-like"/>
    <property type="match status" value="1"/>
</dbReference>
<protein>
    <recommendedName>
        <fullName evidence="8">Integrase catalytic domain-containing protein</fullName>
    </recommendedName>
</protein>
<name>A0A6A4BU34_9STRA</name>
<dbReference type="Gene3D" id="3.30.420.10">
    <property type="entry name" value="Ribonuclease H-like superfamily/Ribonuclease H"/>
    <property type="match status" value="1"/>
</dbReference>
<feature type="compositionally biased region" description="Polar residues" evidence="7">
    <location>
        <begin position="847"/>
        <end position="856"/>
    </location>
</feature>
<evidence type="ECO:0000256" key="7">
    <source>
        <dbReference type="SAM" id="MobiDB-lite"/>
    </source>
</evidence>
<dbReference type="InterPro" id="IPR001584">
    <property type="entry name" value="Integrase_cat-core"/>
</dbReference>
<dbReference type="GO" id="GO:0003676">
    <property type="term" value="F:nucleic acid binding"/>
    <property type="evidence" value="ECO:0007669"/>
    <property type="project" value="InterPro"/>
</dbReference>
<keyword evidence="5" id="KW-0378">Hydrolase</keyword>
<dbReference type="GO" id="GO:0015074">
    <property type="term" value="P:DNA integration"/>
    <property type="evidence" value="ECO:0007669"/>
    <property type="project" value="InterPro"/>
</dbReference>
<evidence type="ECO:0000313" key="9">
    <source>
        <dbReference type="EMBL" id="KAE9278654.1"/>
    </source>
</evidence>
<evidence type="ECO:0000256" key="5">
    <source>
        <dbReference type="ARBA" id="ARBA00022801"/>
    </source>
</evidence>
<dbReference type="Gene3D" id="1.10.340.70">
    <property type="match status" value="1"/>
</dbReference>
<dbReference type="PANTHER" id="PTHR37984">
    <property type="entry name" value="PROTEIN CBG26694"/>
    <property type="match status" value="1"/>
</dbReference>
<dbReference type="GO" id="GO:0004519">
    <property type="term" value="F:endonuclease activity"/>
    <property type="evidence" value="ECO:0007669"/>
    <property type="project" value="UniProtKB-KW"/>
</dbReference>
<dbReference type="AlphaFoldDB" id="A0A6A4BU34"/>
<keyword evidence="4" id="KW-0255">Endonuclease</keyword>
<evidence type="ECO:0000256" key="1">
    <source>
        <dbReference type="ARBA" id="ARBA00022679"/>
    </source>
</evidence>
<reference evidence="9 10" key="1">
    <citation type="submission" date="2018-08" db="EMBL/GenBank/DDBJ databases">
        <title>Genomic investigation of the strawberry pathogen Phytophthora fragariae indicates pathogenicity is determined by transcriptional variation in three key races.</title>
        <authorList>
            <person name="Adams T.M."/>
            <person name="Armitage A.D."/>
            <person name="Sobczyk M.K."/>
            <person name="Bates H.J."/>
            <person name="Dunwell J.M."/>
            <person name="Nellist C.F."/>
            <person name="Harrison R.J."/>
        </authorList>
    </citation>
    <scope>NUCLEOTIDE SEQUENCE [LARGE SCALE GENOMIC DNA]</scope>
    <source>
        <strain evidence="9 10">SCRP333</strain>
    </source>
</reference>
<evidence type="ECO:0000256" key="3">
    <source>
        <dbReference type="ARBA" id="ARBA00022722"/>
    </source>
</evidence>
<feature type="compositionally biased region" description="Polar residues" evidence="7">
    <location>
        <begin position="993"/>
        <end position="1015"/>
    </location>
</feature>
<dbReference type="GO" id="GO:0003964">
    <property type="term" value="F:RNA-directed DNA polymerase activity"/>
    <property type="evidence" value="ECO:0007669"/>
    <property type="project" value="UniProtKB-KW"/>
</dbReference>
<keyword evidence="1" id="KW-0808">Transferase</keyword>
<dbReference type="InterPro" id="IPR043502">
    <property type="entry name" value="DNA/RNA_pol_sf"/>
</dbReference>
<feature type="compositionally biased region" description="Basic and acidic residues" evidence="7">
    <location>
        <begin position="227"/>
        <end position="237"/>
    </location>
</feature>
<evidence type="ECO:0000259" key="8">
    <source>
        <dbReference type="PROSITE" id="PS50994"/>
    </source>
</evidence>
<accession>A0A6A4BU34</accession>
<dbReference type="Pfam" id="PF00665">
    <property type="entry name" value="rve"/>
    <property type="match status" value="1"/>
</dbReference>
<feature type="compositionally biased region" description="Polar residues" evidence="7">
    <location>
        <begin position="810"/>
        <end position="819"/>
    </location>
</feature>
<dbReference type="Proteomes" id="UP000434957">
    <property type="component" value="Unassembled WGS sequence"/>
</dbReference>
<comment type="caution">
    <text evidence="9">The sequence shown here is derived from an EMBL/GenBank/DDBJ whole genome shotgun (WGS) entry which is preliminary data.</text>
</comment>
<organism evidence="9 10">
    <name type="scientific">Phytophthora rubi</name>
    <dbReference type="NCBI Taxonomy" id="129364"/>
    <lineage>
        <taxon>Eukaryota</taxon>
        <taxon>Sar</taxon>
        <taxon>Stramenopiles</taxon>
        <taxon>Oomycota</taxon>
        <taxon>Peronosporomycetes</taxon>
        <taxon>Peronosporales</taxon>
        <taxon>Peronosporaceae</taxon>
        <taxon>Phytophthora</taxon>
    </lineage>
</organism>
<feature type="domain" description="Integrase catalytic" evidence="8">
    <location>
        <begin position="418"/>
        <end position="587"/>
    </location>
</feature>
<evidence type="ECO:0000256" key="4">
    <source>
        <dbReference type="ARBA" id="ARBA00022759"/>
    </source>
</evidence>
<feature type="region of interest" description="Disordered" evidence="7">
    <location>
        <begin position="737"/>
        <end position="819"/>
    </location>
</feature>
<dbReference type="PANTHER" id="PTHR37984:SF5">
    <property type="entry name" value="PROTEIN NYNRIN-LIKE"/>
    <property type="match status" value="1"/>
</dbReference>
<dbReference type="FunFam" id="3.30.70.270:FF:000020">
    <property type="entry name" value="Transposon Tf2-6 polyprotein-like Protein"/>
    <property type="match status" value="1"/>
</dbReference>
<dbReference type="GO" id="GO:0016787">
    <property type="term" value="F:hydrolase activity"/>
    <property type="evidence" value="ECO:0007669"/>
    <property type="project" value="UniProtKB-KW"/>
</dbReference>
<dbReference type="SUPFAM" id="SSF56672">
    <property type="entry name" value="DNA/RNA polymerases"/>
    <property type="match status" value="1"/>
</dbReference>
<dbReference type="InterPro" id="IPR036397">
    <property type="entry name" value="RNaseH_sf"/>
</dbReference>
<dbReference type="FunFam" id="3.10.20.370:FF:000001">
    <property type="entry name" value="Retrovirus-related Pol polyprotein from transposon 17.6-like protein"/>
    <property type="match status" value="1"/>
</dbReference>
<gene>
    <name evidence="9" type="ORF">PR003_g28461</name>
</gene>
<dbReference type="InterPro" id="IPR043128">
    <property type="entry name" value="Rev_trsase/Diguanyl_cyclase"/>
</dbReference>
<dbReference type="Gene3D" id="3.30.70.270">
    <property type="match status" value="1"/>
</dbReference>
<dbReference type="InterPro" id="IPR041588">
    <property type="entry name" value="Integrase_H2C2"/>
</dbReference>
<dbReference type="Pfam" id="PF17921">
    <property type="entry name" value="Integrase_H2C2"/>
    <property type="match status" value="1"/>
</dbReference>
<feature type="compositionally biased region" description="Low complexity" evidence="7">
    <location>
        <begin position="760"/>
        <end position="801"/>
    </location>
</feature>
<evidence type="ECO:0000256" key="2">
    <source>
        <dbReference type="ARBA" id="ARBA00022695"/>
    </source>
</evidence>
<dbReference type="InterPro" id="IPR041373">
    <property type="entry name" value="RT_RNaseH"/>
</dbReference>
<dbReference type="Pfam" id="PF17917">
    <property type="entry name" value="RT_RNaseH"/>
    <property type="match status" value="1"/>
</dbReference>
<keyword evidence="6" id="KW-0695">RNA-directed DNA polymerase</keyword>
<feature type="compositionally biased region" description="Basic and acidic residues" evidence="7">
    <location>
        <begin position="880"/>
        <end position="894"/>
    </location>
</feature>